<sequence length="1295" mass="143755">MKHKIQGRIAQAHDGLVSLSKQPVPCDEVAMDPLDFFGDLLELHGAKCDGVTVWVLPQAHSAARCGRSEPTSAPRVVPWTLRADEWASREATGEITRIDWRELLKRVAAYANAHGAVCAFPRIYPGQRKLTRGYYCDQQRPATAMQLGLQLKVGQLLKAAASQAPEGGWGSRRNRCCAIQSLRVVPGGIRGEFGASAIGASLLPREVPAWTGSLRGQGLRSDAASGSRSPHHRLRELPTFARIVEAPGPGHRAIANARRQHKTDFQLRIRVPGPDDIHRGTIMIADSTIEAARVADLVGLITARGVELNRQGSEYKGLCPFHSESTPSFTVVPAKGFYHCFGCGEHGDTIDFVMQHDSVPFHEAVQSIVGNVEAISDGPEKKRVERAESAEEWTPITPIPDDAPEPTSTFNRRKGDGWEKLEANMRFPYHDGDGRLLGYVCRFDLPSGGKDLIPQSYCVSSKTGAARWKWHSFAKPRPLYGLDKLASHPDAQIIFVEGEKKCDVAQARFESEGVTRDRLITMSWPGGVQGARHADWTSVYGRKIGLWPDADQKRYKEPNPNAGELIPFIEQPGTIAMLDVYAHLAEHCQTLKFFLPPSAGIPDGWDLADELPVDFDLLLHLKSHAMNASDVQKRFSLTPSISLDDKIRPVWLVPSTDPDEIRRAEFAAEILVMKNQEIAQCIDPRGVILRPYGDLDGLRVAIKEVRKLLPDARLYALIPLELGNDAVKLAHDGGATVEVLQPGESWVSGLWAQAGMKEPPFEEWDDLDLKADVELSGQALVQVAEGAERMNATSPAAQQIADAIERRLCHALDVPAGDTEAIAKFGIDVGVIARMIAGAFWSGSKSKVFLLNQVEALNQFHAGDAFKFLVQAFGNPVKKMAIADMFRDAVADGPLTKDEEKALKHEIACAVNETILDHLKYWNQRDNIEWRTDMFAEHASMSLIEDKARIALTHKPFEVPGGYEQAIIADYKQHFTRFEEFLEFLVMSRFARDRKKCYLWILADSDWGKGFLLGVLKELGLVVETSMKEIEAMFEGKPVGRTPEEFKRAFALVVDEFKTVKSELKQLQSEITLSPKNKLVSSVEIFAKIFLSAESVGSLVTSHGIEDQFANRMSIFKETGSLDLRPMFNDVGKPRYFNSVLAYTAATLNRMVAKMQAMGKLEAQTSAERWVNGFIRRHGLDTLYERFSDSLPQMAADALPWLYRQQNYLVQDGCGPETRYYLTSAKKVLDDYISMHFDPSEAPGYRKKKDEILKLISADGRGVGSHRIGKKTVKCVLLQKVGSQAHVDAVDEPAF</sequence>
<comment type="caution">
    <text evidence="6">The sequence shown here is derived from an EMBL/GenBank/DDBJ whole genome shotgun (WGS) entry which is preliminary data.</text>
</comment>
<dbReference type="SUPFAM" id="SSF57783">
    <property type="entry name" value="Zinc beta-ribbon"/>
    <property type="match status" value="1"/>
</dbReference>
<dbReference type="PANTHER" id="PTHR30313:SF2">
    <property type="entry name" value="DNA PRIMASE"/>
    <property type="match status" value="1"/>
</dbReference>
<evidence type="ECO:0000256" key="3">
    <source>
        <dbReference type="ARBA" id="ARBA00022833"/>
    </source>
</evidence>
<reference evidence="6 7" key="1">
    <citation type="submission" date="2024-06" db="EMBL/GenBank/DDBJ databases">
        <title>Sorghum-associated microbial communities from plants grown in Nebraska, USA.</title>
        <authorList>
            <person name="Schachtman D."/>
        </authorList>
    </citation>
    <scope>NUCLEOTIDE SEQUENCE [LARGE SCALE GENOMIC DNA]</scope>
    <source>
        <strain evidence="6 7">2709</strain>
    </source>
</reference>
<keyword evidence="7" id="KW-1185">Reference proteome</keyword>
<dbReference type="InterPro" id="IPR002694">
    <property type="entry name" value="Znf_CHC2"/>
</dbReference>
<keyword evidence="2" id="KW-0863">Zinc-finger</keyword>
<evidence type="ECO:0000313" key="6">
    <source>
        <dbReference type="EMBL" id="MET4576755.1"/>
    </source>
</evidence>
<dbReference type="InterPro" id="IPR036977">
    <property type="entry name" value="DNA_primase_Znf_CHC2"/>
</dbReference>
<feature type="domain" description="Zinc finger CHC2-type" evidence="5">
    <location>
        <begin position="315"/>
        <end position="369"/>
    </location>
</feature>
<name>A0ABV2Q6V2_9BURK</name>
<dbReference type="InterPro" id="IPR050219">
    <property type="entry name" value="DnaG_primase"/>
</dbReference>
<dbReference type="RefSeq" id="WP_354442818.1">
    <property type="nucleotide sequence ID" value="NZ_JBEPSH010000003.1"/>
</dbReference>
<dbReference type="SMART" id="SM00400">
    <property type="entry name" value="ZnF_CHCC"/>
    <property type="match status" value="1"/>
</dbReference>
<evidence type="ECO:0000259" key="5">
    <source>
        <dbReference type="SMART" id="SM00400"/>
    </source>
</evidence>
<protein>
    <recommendedName>
        <fullName evidence="5">Zinc finger CHC2-type domain-containing protein</fullName>
    </recommendedName>
</protein>
<dbReference type="PANTHER" id="PTHR30313">
    <property type="entry name" value="DNA PRIMASE"/>
    <property type="match status" value="1"/>
</dbReference>
<accession>A0ABV2Q6V2</accession>
<keyword evidence="1" id="KW-0479">Metal-binding</keyword>
<proteinExistence type="predicted"/>
<evidence type="ECO:0000256" key="4">
    <source>
        <dbReference type="SAM" id="MobiDB-lite"/>
    </source>
</evidence>
<dbReference type="EMBL" id="JBEPSH010000003">
    <property type="protein sequence ID" value="MET4576755.1"/>
    <property type="molecule type" value="Genomic_DNA"/>
</dbReference>
<evidence type="ECO:0000256" key="1">
    <source>
        <dbReference type="ARBA" id="ARBA00022723"/>
    </source>
</evidence>
<keyword evidence="3" id="KW-0862">Zinc</keyword>
<organism evidence="6 7">
    <name type="scientific">Ottowia thiooxydans</name>
    <dbReference type="NCBI Taxonomy" id="219182"/>
    <lineage>
        <taxon>Bacteria</taxon>
        <taxon>Pseudomonadati</taxon>
        <taxon>Pseudomonadota</taxon>
        <taxon>Betaproteobacteria</taxon>
        <taxon>Burkholderiales</taxon>
        <taxon>Comamonadaceae</taxon>
        <taxon>Ottowia</taxon>
    </lineage>
</organism>
<gene>
    <name evidence="6" type="ORF">ABIE13_001864</name>
</gene>
<dbReference type="Pfam" id="PF01807">
    <property type="entry name" value="Zn_ribbon_DnaG"/>
    <property type="match status" value="1"/>
</dbReference>
<dbReference type="Gene3D" id="3.90.580.10">
    <property type="entry name" value="Zinc finger, CHC2-type domain"/>
    <property type="match status" value="1"/>
</dbReference>
<dbReference type="Proteomes" id="UP001549320">
    <property type="component" value="Unassembled WGS sequence"/>
</dbReference>
<evidence type="ECO:0000313" key="7">
    <source>
        <dbReference type="Proteomes" id="UP001549320"/>
    </source>
</evidence>
<feature type="region of interest" description="Disordered" evidence="4">
    <location>
        <begin position="388"/>
        <end position="407"/>
    </location>
</feature>
<evidence type="ECO:0000256" key="2">
    <source>
        <dbReference type="ARBA" id="ARBA00022771"/>
    </source>
</evidence>